<dbReference type="KEGG" id="bor:COCMIDRAFT_10389"/>
<protein>
    <submittedName>
        <fullName evidence="2">Uncharacterized protein</fullName>
    </submittedName>
</protein>
<dbReference type="Proteomes" id="UP000054032">
    <property type="component" value="Unassembled WGS sequence"/>
</dbReference>
<keyword evidence="1" id="KW-0732">Signal</keyword>
<keyword evidence="3" id="KW-1185">Reference proteome</keyword>
<evidence type="ECO:0000256" key="1">
    <source>
        <dbReference type="SAM" id="SignalP"/>
    </source>
</evidence>
<evidence type="ECO:0000313" key="2">
    <source>
        <dbReference type="EMBL" id="EUC39525.1"/>
    </source>
</evidence>
<dbReference type="RefSeq" id="XP_007693958.1">
    <property type="nucleotide sequence ID" value="XM_007695768.1"/>
</dbReference>
<dbReference type="GeneID" id="19118398"/>
<dbReference type="AlphaFoldDB" id="W6YPC9"/>
<sequence>MFHIFSKYFSILCLCLAVVTARPLQTSDSPIVLPRQTVCRTGFGCLPFGNSGWNSFGITLPAVGDPVPHDSQSPGAEIAATVWNKDDGTAFLGINLVDGYNPPPTDSIEVRAYIGSTRIALNQNDIRSLNAGAVGTVPAKPISLARASSSRVVITIKWRVV</sequence>
<accession>W6YPC9</accession>
<evidence type="ECO:0000313" key="3">
    <source>
        <dbReference type="Proteomes" id="UP000054032"/>
    </source>
</evidence>
<organism evidence="2 3">
    <name type="scientific">Bipolaris oryzae ATCC 44560</name>
    <dbReference type="NCBI Taxonomy" id="930090"/>
    <lineage>
        <taxon>Eukaryota</taxon>
        <taxon>Fungi</taxon>
        <taxon>Dikarya</taxon>
        <taxon>Ascomycota</taxon>
        <taxon>Pezizomycotina</taxon>
        <taxon>Dothideomycetes</taxon>
        <taxon>Pleosporomycetidae</taxon>
        <taxon>Pleosporales</taxon>
        <taxon>Pleosporineae</taxon>
        <taxon>Pleosporaceae</taxon>
        <taxon>Bipolaris</taxon>
    </lineage>
</organism>
<name>W6YPC9_COCMI</name>
<dbReference type="OrthoDB" id="5078722at2759"/>
<dbReference type="EMBL" id="KI964362">
    <property type="protein sequence ID" value="EUC39525.1"/>
    <property type="molecule type" value="Genomic_DNA"/>
</dbReference>
<gene>
    <name evidence="2" type="ORF">COCMIDRAFT_10389</name>
</gene>
<feature type="chain" id="PRO_5004885941" evidence="1">
    <location>
        <begin position="22"/>
        <end position="161"/>
    </location>
</feature>
<feature type="signal peptide" evidence="1">
    <location>
        <begin position="1"/>
        <end position="21"/>
    </location>
</feature>
<dbReference type="eggNOG" id="ENOG502SUQF">
    <property type="taxonomic scope" value="Eukaryota"/>
</dbReference>
<proteinExistence type="predicted"/>
<reference evidence="2 3" key="1">
    <citation type="journal article" date="2013" name="PLoS Genet.">
        <title>Comparative genome structure, secondary metabolite, and effector coding capacity across Cochliobolus pathogens.</title>
        <authorList>
            <person name="Condon B.J."/>
            <person name="Leng Y."/>
            <person name="Wu D."/>
            <person name="Bushley K.E."/>
            <person name="Ohm R.A."/>
            <person name="Otillar R."/>
            <person name="Martin J."/>
            <person name="Schackwitz W."/>
            <person name="Grimwood J."/>
            <person name="MohdZainudin N."/>
            <person name="Xue C."/>
            <person name="Wang R."/>
            <person name="Manning V.A."/>
            <person name="Dhillon B."/>
            <person name="Tu Z.J."/>
            <person name="Steffenson B.J."/>
            <person name="Salamov A."/>
            <person name="Sun H."/>
            <person name="Lowry S."/>
            <person name="LaButti K."/>
            <person name="Han J."/>
            <person name="Copeland A."/>
            <person name="Lindquist E."/>
            <person name="Barry K."/>
            <person name="Schmutz J."/>
            <person name="Baker S.E."/>
            <person name="Ciuffetti L.M."/>
            <person name="Grigoriev I.V."/>
            <person name="Zhong S."/>
            <person name="Turgeon B.G."/>
        </authorList>
    </citation>
    <scope>NUCLEOTIDE SEQUENCE [LARGE SCALE GENOMIC DNA]</scope>
    <source>
        <strain evidence="2 3">ATCC 44560</strain>
    </source>
</reference>
<dbReference type="HOGENOM" id="CLU_1547428_0_0_1"/>